<proteinExistence type="predicted"/>
<keyword evidence="1" id="KW-0732">Signal</keyword>
<evidence type="ECO:0000256" key="1">
    <source>
        <dbReference type="SAM" id="SignalP"/>
    </source>
</evidence>
<evidence type="ECO:0000313" key="2">
    <source>
        <dbReference type="EMBL" id="NME89112.1"/>
    </source>
</evidence>
<reference evidence="2 3" key="1">
    <citation type="submission" date="2020-04" db="EMBL/GenBank/DDBJ databases">
        <authorList>
            <person name="Hitch T.C.A."/>
            <person name="Wylensek D."/>
            <person name="Clavel T."/>
        </authorList>
    </citation>
    <scope>NUCLEOTIDE SEQUENCE [LARGE SCALE GENOMIC DNA]</scope>
    <source>
        <strain evidence="2 3">BL-383-APC-3D</strain>
    </source>
</reference>
<organism evidence="2 3">
    <name type="scientific">Corynebacterium stationis</name>
    <dbReference type="NCBI Taxonomy" id="1705"/>
    <lineage>
        <taxon>Bacteria</taxon>
        <taxon>Bacillati</taxon>
        <taxon>Actinomycetota</taxon>
        <taxon>Actinomycetes</taxon>
        <taxon>Mycobacteriales</taxon>
        <taxon>Corynebacteriaceae</taxon>
        <taxon>Corynebacterium</taxon>
    </lineage>
</organism>
<dbReference type="AlphaFoldDB" id="A0AB36CK20"/>
<comment type="caution">
    <text evidence="2">The sequence shown here is derived from an EMBL/GenBank/DDBJ whole genome shotgun (WGS) entry which is preliminary data.</text>
</comment>
<accession>A0AB36CK20</accession>
<feature type="chain" id="PRO_5044319319" evidence="1">
    <location>
        <begin position="30"/>
        <end position="410"/>
    </location>
</feature>
<dbReference type="PROSITE" id="PS51257">
    <property type="entry name" value="PROKAR_LIPOPROTEIN"/>
    <property type="match status" value="1"/>
</dbReference>
<sequence length="410" mass="45000">MFIIKTRRVAKLFFAAGLLVVSIVLTACALEVPKDEELQIKDAQFIGHTIDIFDNAETQNSVFLSAEGGVAAKGIKKAGYQYFSALRRLDSGFIATSSEELIMVDGVTGEVDTIAMPDGDKGSLTKVAVADREPQNTTVVYEFNETGDNPVGNYDSILVTVHDGVAKDSGRRIRPVDAMTACEDGSVHWIERDIEITGERREFGPAIYMYWAADADEPAEIPIDGQELDYAAISGGTLGCNGETGYYVRGVFDEKRGESFATSTEITFDGEKVDVGETIELGYVPERRLARFDDVDTKTKRYSVFDEDGNFSTVDLKTGEWIFDRVSVVPPLWGYSMTFDENMAYMVNSAPEGEKEVFEVLAISLDDPTCTHSTRIAAYQGHENPPRGWIATDSMVPINVFPPVPESSCG</sequence>
<feature type="signal peptide" evidence="1">
    <location>
        <begin position="1"/>
        <end position="29"/>
    </location>
</feature>
<protein>
    <submittedName>
        <fullName evidence="2">Uncharacterized protein</fullName>
    </submittedName>
</protein>
<gene>
    <name evidence="2" type="ORF">HF853_05385</name>
</gene>
<name>A0AB36CK20_9CORY</name>
<dbReference type="Proteomes" id="UP000544551">
    <property type="component" value="Unassembled WGS sequence"/>
</dbReference>
<dbReference type="RefSeq" id="WP_168969438.1">
    <property type="nucleotide sequence ID" value="NZ_JABAFZ010000004.1"/>
</dbReference>
<dbReference type="EMBL" id="JABAFZ010000004">
    <property type="protein sequence ID" value="NME89112.1"/>
    <property type="molecule type" value="Genomic_DNA"/>
</dbReference>
<evidence type="ECO:0000313" key="3">
    <source>
        <dbReference type="Proteomes" id="UP000544551"/>
    </source>
</evidence>